<reference evidence="15 16" key="1">
    <citation type="submission" date="2016-09" db="EMBL/GenBank/DDBJ databases">
        <title>Acidihalobacter prosperus V6 (DSM14174).</title>
        <authorList>
            <person name="Khaleque H.N."/>
            <person name="Ramsay J.P."/>
            <person name="Murphy R.J.T."/>
            <person name="Kaksonen A.H."/>
            <person name="Boxall N.J."/>
            <person name="Watkin E.L.J."/>
        </authorList>
    </citation>
    <scope>NUCLEOTIDE SEQUENCE [LARGE SCALE GENOMIC DNA]</scope>
    <source>
        <strain evidence="15 16">V6</strain>
    </source>
</reference>
<evidence type="ECO:0000259" key="14">
    <source>
        <dbReference type="SMART" id="SM00644"/>
    </source>
</evidence>
<feature type="region of interest" description="Disordered" evidence="13">
    <location>
        <begin position="1"/>
        <end position="27"/>
    </location>
</feature>
<dbReference type="GO" id="GO:0009253">
    <property type="term" value="P:peptidoglycan catabolic process"/>
    <property type="evidence" value="ECO:0007669"/>
    <property type="project" value="InterPro"/>
</dbReference>
<evidence type="ECO:0000256" key="6">
    <source>
        <dbReference type="ARBA" id="ARBA00022490"/>
    </source>
</evidence>
<dbReference type="GO" id="GO:0008745">
    <property type="term" value="F:N-acetylmuramoyl-L-alanine amidase activity"/>
    <property type="evidence" value="ECO:0007669"/>
    <property type="project" value="UniProtKB-EC"/>
</dbReference>
<keyword evidence="9" id="KW-0862">Zinc</keyword>
<evidence type="ECO:0000256" key="12">
    <source>
        <dbReference type="ARBA" id="ARBA00042615"/>
    </source>
</evidence>
<evidence type="ECO:0000256" key="8">
    <source>
        <dbReference type="ARBA" id="ARBA00022801"/>
    </source>
</evidence>
<dbReference type="Gene3D" id="3.40.80.10">
    <property type="entry name" value="Peptidoglycan recognition protein-like"/>
    <property type="match status" value="1"/>
</dbReference>
<dbReference type="CDD" id="cd06583">
    <property type="entry name" value="PGRP"/>
    <property type="match status" value="1"/>
</dbReference>
<comment type="subcellular location">
    <subcellularLocation>
        <location evidence="3">Cytoplasm</location>
    </subcellularLocation>
</comment>
<feature type="domain" description="N-acetylmuramoyl-L-alanine amidase" evidence="14">
    <location>
        <begin position="18"/>
        <end position="169"/>
    </location>
</feature>
<evidence type="ECO:0000256" key="3">
    <source>
        <dbReference type="ARBA" id="ARBA00004496"/>
    </source>
</evidence>
<sequence>MRIDAVSGWTEGADQHPSPNADERPEGAQPELVVIHNISLPPGEFGGPWIDALFTNRLPARHHPYFAVIADLRVSAHALIRRDGQVIQYVPWHRRAWHAGQSCWNGRERCNDYSVGIELEGTDDLPYEAVQYQRLAELLAALFAAYPTLSAERLTGHADIAPGRKTDPGASFDWSRLRGELDKRLASAG</sequence>
<evidence type="ECO:0000256" key="13">
    <source>
        <dbReference type="SAM" id="MobiDB-lite"/>
    </source>
</evidence>
<keyword evidence="10" id="KW-0961">Cell wall biogenesis/degradation</keyword>
<dbReference type="GO" id="GO:0005737">
    <property type="term" value="C:cytoplasm"/>
    <property type="evidence" value="ECO:0007669"/>
    <property type="project" value="UniProtKB-SubCell"/>
</dbReference>
<proteinExistence type="inferred from homology"/>
<dbReference type="PANTHER" id="PTHR30417">
    <property type="entry name" value="N-ACETYLMURAMOYL-L-ALANINE AMIDASE AMID"/>
    <property type="match status" value="1"/>
</dbReference>
<organism evidence="15 16">
    <name type="scientific">Acidihalobacter aeolianus</name>
    <dbReference type="NCBI Taxonomy" id="2792603"/>
    <lineage>
        <taxon>Bacteria</taxon>
        <taxon>Pseudomonadati</taxon>
        <taxon>Pseudomonadota</taxon>
        <taxon>Gammaproteobacteria</taxon>
        <taxon>Chromatiales</taxon>
        <taxon>Ectothiorhodospiraceae</taxon>
        <taxon>Acidihalobacter</taxon>
    </lineage>
</organism>
<comment type="catalytic activity">
    <reaction evidence="1">
        <text>Hydrolyzes the link between N-acetylmuramoyl residues and L-amino acid residues in certain cell-wall glycopeptides.</text>
        <dbReference type="EC" id="3.5.1.28"/>
    </reaction>
</comment>
<dbReference type="GO" id="GO:0046872">
    <property type="term" value="F:metal ion binding"/>
    <property type="evidence" value="ECO:0007669"/>
    <property type="project" value="UniProtKB-KW"/>
</dbReference>
<gene>
    <name evidence="15" type="ORF">BJI67_12510</name>
</gene>
<evidence type="ECO:0000256" key="11">
    <source>
        <dbReference type="ARBA" id="ARBA00039257"/>
    </source>
</evidence>
<dbReference type="Pfam" id="PF01510">
    <property type="entry name" value="Amidase_2"/>
    <property type="match status" value="1"/>
</dbReference>
<keyword evidence="8" id="KW-0378">Hydrolase</keyword>
<protein>
    <recommendedName>
        <fullName evidence="11">1,6-anhydro-N-acetylmuramyl-L-alanine amidase AmpD</fullName>
        <ecNumber evidence="5">3.5.1.28</ecNumber>
    </recommendedName>
    <alternativeName>
        <fullName evidence="12">N-acetylmuramoyl-L-alanine amidase</fullName>
    </alternativeName>
</protein>
<evidence type="ECO:0000256" key="10">
    <source>
        <dbReference type="ARBA" id="ARBA00023316"/>
    </source>
</evidence>
<dbReference type="SUPFAM" id="SSF55846">
    <property type="entry name" value="N-acetylmuramoyl-L-alanine amidase-like"/>
    <property type="match status" value="1"/>
</dbReference>
<dbReference type="EC" id="3.5.1.28" evidence="5"/>
<dbReference type="Proteomes" id="UP000095342">
    <property type="component" value="Chromosome"/>
</dbReference>
<dbReference type="PANTHER" id="PTHR30417:SF4">
    <property type="entry name" value="1,6-ANHYDRO-N-ACETYLMURAMYL-L-ALANINE AMIDASE AMPD"/>
    <property type="match status" value="1"/>
</dbReference>
<evidence type="ECO:0000256" key="2">
    <source>
        <dbReference type="ARBA" id="ARBA00001947"/>
    </source>
</evidence>
<dbReference type="SMART" id="SM00644">
    <property type="entry name" value="Ami_2"/>
    <property type="match status" value="1"/>
</dbReference>
<keyword evidence="6" id="KW-0963">Cytoplasm</keyword>
<dbReference type="FunFam" id="3.40.80.10:FF:000002">
    <property type="entry name" value="1,6-anhydro-N-acetylmuramyl-L-alanine amidase"/>
    <property type="match status" value="1"/>
</dbReference>
<dbReference type="KEGG" id="aaeo:BJI67_12510"/>
<dbReference type="RefSeq" id="WP_070073300.1">
    <property type="nucleotide sequence ID" value="NZ_CP017448.1"/>
</dbReference>
<dbReference type="InterPro" id="IPR051206">
    <property type="entry name" value="NAMLAA_amidase_2"/>
</dbReference>
<dbReference type="InterPro" id="IPR002502">
    <property type="entry name" value="Amidase_domain"/>
</dbReference>
<dbReference type="GO" id="GO:0071555">
    <property type="term" value="P:cell wall organization"/>
    <property type="evidence" value="ECO:0007669"/>
    <property type="project" value="UniProtKB-KW"/>
</dbReference>
<name>A0A1D8K9X7_9GAMM</name>
<evidence type="ECO:0000256" key="1">
    <source>
        <dbReference type="ARBA" id="ARBA00001561"/>
    </source>
</evidence>
<dbReference type="GO" id="GO:0009254">
    <property type="term" value="P:peptidoglycan turnover"/>
    <property type="evidence" value="ECO:0007669"/>
    <property type="project" value="TreeGrafter"/>
</dbReference>
<comment type="similarity">
    <text evidence="4">Belongs to the N-acetylmuramoyl-L-alanine amidase 2 family.</text>
</comment>
<evidence type="ECO:0000313" key="15">
    <source>
        <dbReference type="EMBL" id="AOV17762.1"/>
    </source>
</evidence>
<keyword evidence="7" id="KW-0479">Metal-binding</keyword>
<dbReference type="InterPro" id="IPR036505">
    <property type="entry name" value="Amidase/PGRP_sf"/>
</dbReference>
<dbReference type="NCBIfam" id="NF008758">
    <property type="entry name" value="PRK11789.1"/>
    <property type="match status" value="1"/>
</dbReference>
<evidence type="ECO:0000256" key="4">
    <source>
        <dbReference type="ARBA" id="ARBA00007553"/>
    </source>
</evidence>
<evidence type="ECO:0000313" key="16">
    <source>
        <dbReference type="Proteomes" id="UP000095342"/>
    </source>
</evidence>
<comment type="cofactor">
    <cofactor evidence="2">
        <name>Zn(2+)</name>
        <dbReference type="ChEBI" id="CHEBI:29105"/>
    </cofactor>
</comment>
<dbReference type="EMBL" id="CP017448">
    <property type="protein sequence ID" value="AOV17762.1"/>
    <property type="molecule type" value="Genomic_DNA"/>
</dbReference>
<keyword evidence="16" id="KW-1185">Reference proteome</keyword>
<dbReference type="AlphaFoldDB" id="A0A1D8K9X7"/>
<accession>A0A1D8K9X7</accession>
<evidence type="ECO:0000256" key="5">
    <source>
        <dbReference type="ARBA" id="ARBA00011901"/>
    </source>
</evidence>
<evidence type="ECO:0000256" key="7">
    <source>
        <dbReference type="ARBA" id="ARBA00022723"/>
    </source>
</evidence>
<evidence type="ECO:0000256" key="9">
    <source>
        <dbReference type="ARBA" id="ARBA00022833"/>
    </source>
</evidence>